<reference evidence="2" key="1">
    <citation type="submission" date="2020-10" db="EMBL/GenBank/DDBJ databases">
        <authorList>
            <person name="Gilroy R."/>
        </authorList>
    </citation>
    <scope>NUCLEOTIDE SEQUENCE</scope>
    <source>
        <strain evidence="2">11159</strain>
    </source>
</reference>
<dbReference type="AlphaFoldDB" id="A0A9D9DMD5"/>
<keyword evidence="1" id="KW-1133">Transmembrane helix</keyword>
<sequence length="178" mass="20695">MFYFKTSEDNFKKVIEIINTLNNIDANANLNIGNILLTSSFGPFTNSDVISIFLIFLVFVIIILLIYLFNYAYSIITIKQNTINKLLKLGFAKLESFKMYILNLSLINLISLPFYYLIYYIVNIFLNNLAFNNQTNLILTSLVNYEFYVPIIIFIITLTILTSITFLIYLRLTSKKNN</sequence>
<evidence type="ECO:0000256" key="1">
    <source>
        <dbReference type="SAM" id="Phobius"/>
    </source>
</evidence>
<comment type="caution">
    <text evidence="2">The sequence shown here is derived from an EMBL/GenBank/DDBJ whole genome shotgun (WGS) entry which is preliminary data.</text>
</comment>
<keyword evidence="1" id="KW-0472">Membrane</keyword>
<proteinExistence type="predicted"/>
<feature type="transmembrane region" description="Helical" evidence="1">
    <location>
        <begin position="49"/>
        <end position="78"/>
    </location>
</feature>
<protein>
    <submittedName>
        <fullName evidence="2">Uncharacterized protein</fullName>
    </submittedName>
</protein>
<evidence type="ECO:0000313" key="2">
    <source>
        <dbReference type="EMBL" id="MBO8427679.1"/>
    </source>
</evidence>
<name>A0A9D9DMD5_9BACL</name>
<accession>A0A9D9DMD5</accession>
<feature type="transmembrane region" description="Helical" evidence="1">
    <location>
        <begin position="147"/>
        <end position="170"/>
    </location>
</feature>
<keyword evidence="1" id="KW-0812">Transmembrane</keyword>
<evidence type="ECO:0000313" key="3">
    <source>
        <dbReference type="Proteomes" id="UP000823613"/>
    </source>
</evidence>
<gene>
    <name evidence="2" type="ORF">IAC58_03905</name>
</gene>
<dbReference type="Proteomes" id="UP000823613">
    <property type="component" value="Unassembled WGS sequence"/>
</dbReference>
<organism evidence="2 3">
    <name type="scientific">Candidatus Onthovivens merdipullorum</name>
    <dbReference type="NCBI Taxonomy" id="2840889"/>
    <lineage>
        <taxon>Bacteria</taxon>
        <taxon>Bacillati</taxon>
        <taxon>Bacillota</taxon>
        <taxon>Bacilli</taxon>
        <taxon>Bacillales</taxon>
        <taxon>Candidatus Onthovivens</taxon>
    </lineage>
</organism>
<reference evidence="2" key="2">
    <citation type="journal article" date="2021" name="PeerJ">
        <title>Extensive microbial diversity within the chicken gut microbiome revealed by metagenomics and culture.</title>
        <authorList>
            <person name="Gilroy R."/>
            <person name="Ravi A."/>
            <person name="Getino M."/>
            <person name="Pursley I."/>
            <person name="Horton D.L."/>
            <person name="Alikhan N.F."/>
            <person name="Baker D."/>
            <person name="Gharbi K."/>
            <person name="Hall N."/>
            <person name="Watson M."/>
            <person name="Adriaenssens E.M."/>
            <person name="Foster-Nyarko E."/>
            <person name="Jarju S."/>
            <person name="Secka A."/>
            <person name="Antonio M."/>
            <person name="Oren A."/>
            <person name="Chaudhuri R.R."/>
            <person name="La Ragione R."/>
            <person name="Hildebrand F."/>
            <person name="Pallen M.J."/>
        </authorList>
    </citation>
    <scope>NUCLEOTIDE SEQUENCE</scope>
    <source>
        <strain evidence="2">11159</strain>
    </source>
</reference>
<feature type="transmembrane region" description="Helical" evidence="1">
    <location>
        <begin position="99"/>
        <end position="122"/>
    </location>
</feature>
<dbReference type="EMBL" id="JADIMY010000078">
    <property type="protein sequence ID" value="MBO8427679.1"/>
    <property type="molecule type" value="Genomic_DNA"/>
</dbReference>